<protein>
    <submittedName>
        <fullName evidence="3">Small-conductance mechanosensitive channel</fullName>
    </submittedName>
</protein>
<dbReference type="PANTHER" id="PTHR30566">
    <property type="entry name" value="YNAI-RELATED MECHANOSENSITIVE ION CHANNEL"/>
    <property type="match status" value="1"/>
</dbReference>
<feature type="transmembrane region" description="Helical" evidence="1">
    <location>
        <begin position="126"/>
        <end position="144"/>
    </location>
</feature>
<keyword evidence="1" id="KW-0472">Membrane</keyword>
<feature type="transmembrane region" description="Helical" evidence="1">
    <location>
        <begin position="177"/>
        <end position="198"/>
    </location>
</feature>
<dbReference type="InterPro" id="IPR006685">
    <property type="entry name" value="MscS_channel_2nd"/>
</dbReference>
<gene>
    <name evidence="3" type="ORF">SAMN06265795_101265</name>
</gene>
<feature type="transmembrane region" description="Helical" evidence="1">
    <location>
        <begin position="204"/>
        <end position="223"/>
    </location>
</feature>
<dbReference type="Pfam" id="PF00924">
    <property type="entry name" value="MS_channel_2nd"/>
    <property type="match status" value="1"/>
</dbReference>
<dbReference type="EMBL" id="FZOT01000001">
    <property type="protein sequence ID" value="SNS15256.1"/>
    <property type="molecule type" value="Genomic_DNA"/>
</dbReference>
<keyword evidence="1" id="KW-1133">Transmembrane helix</keyword>
<dbReference type="SUPFAM" id="SSF50182">
    <property type="entry name" value="Sm-like ribonucleoproteins"/>
    <property type="match status" value="1"/>
</dbReference>
<dbReference type="Proteomes" id="UP000198284">
    <property type="component" value="Unassembled WGS sequence"/>
</dbReference>
<dbReference type="PANTHER" id="PTHR30566:SF25">
    <property type="entry name" value="INNER MEMBRANE PROTEIN"/>
    <property type="match status" value="1"/>
</dbReference>
<evidence type="ECO:0000256" key="1">
    <source>
        <dbReference type="SAM" id="Phobius"/>
    </source>
</evidence>
<dbReference type="GO" id="GO:0016020">
    <property type="term" value="C:membrane"/>
    <property type="evidence" value="ECO:0007669"/>
    <property type="project" value="InterPro"/>
</dbReference>
<proteinExistence type="predicted"/>
<keyword evidence="1" id="KW-0812">Transmembrane</keyword>
<accession>A0A239C4Y6</accession>
<keyword evidence="4" id="KW-1185">Reference proteome</keyword>
<dbReference type="InterPro" id="IPR010920">
    <property type="entry name" value="LSM_dom_sf"/>
</dbReference>
<evidence type="ECO:0000313" key="4">
    <source>
        <dbReference type="Proteomes" id="UP000198284"/>
    </source>
</evidence>
<evidence type="ECO:0000259" key="2">
    <source>
        <dbReference type="Pfam" id="PF00924"/>
    </source>
</evidence>
<sequence length="405" mass="45302">MPHAAHANPVFSSCKPAPERGLSLFPYRRFPMPDWSQTFLYAVMPWMVLMTRIPWMGPLVQILGSLFAVLVFHQIGTGILERLTFNLPYSRKLVAYGHRAGALVLLFLLMQIILRNSSDDLPGISVFRHLSALALIMSLTWLGVRCVRAVADAIIELNPATSADNLQARRIQTQTKVLARSLMVLIILLGSGTALMTLPLLRQIGTSLLASAGVAGLVVGFAAKPVLGNLLAGMQLALTQPIRLEDVVIVENEWGHIEEITGTYVVVRLWDQRRMVVPLQWFIEHPFQNWTRTSSDILGTVTLWVDYRMPVQAIREEAERICRGAPEWDGRLCLTQVVESGERAMQVRLLLSAADAGRSWDLRCRVREELIDFVQRHYPDYLPRTRAALDAGEHDAGPQHGPGRP</sequence>
<name>A0A239C4Y6_9BURK</name>
<feature type="transmembrane region" description="Helical" evidence="1">
    <location>
        <begin position="93"/>
        <end position="114"/>
    </location>
</feature>
<dbReference type="AlphaFoldDB" id="A0A239C4Y6"/>
<feature type="domain" description="Mechanosensitive ion channel MscS" evidence="2">
    <location>
        <begin position="226"/>
        <end position="292"/>
    </location>
</feature>
<reference evidence="3 4" key="1">
    <citation type="submission" date="2017-06" db="EMBL/GenBank/DDBJ databases">
        <authorList>
            <person name="Kim H.J."/>
            <person name="Triplett B.A."/>
        </authorList>
    </citation>
    <scope>NUCLEOTIDE SEQUENCE [LARGE SCALE GENOMIC DNA]</scope>
    <source>
        <strain evidence="3 4">U15</strain>
    </source>
</reference>
<evidence type="ECO:0000313" key="3">
    <source>
        <dbReference type="EMBL" id="SNS15256.1"/>
    </source>
</evidence>
<dbReference type="GO" id="GO:0008381">
    <property type="term" value="F:mechanosensitive monoatomic ion channel activity"/>
    <property type="evidence" value="ECO:0007669"/>
    <property type="project" value="UniProtKB-ARBA"/>
</dbReference>
<dbReference type="Gene3D" id="1.10.287.1260">
    <property type="match status" value="1"/>
</dbReference>
<organism evidence="3 4">
    <name type="scientific">Noviherbaspirillum humi</name>
    <dbReference type="NCBI Taxonomy" id="1688639"/>
    <lineage>
        <taxon>Bacteria</taxon>
        <taxon>Pseudomonadati</taxon>
        <taxon>Pseudomonadota</taxon>
        <taxon>Betaproteobacteria</taxon>
        <taxon>Burkholderiales</taxon>
        <taxon>Oxalobacteraceae</taxon>
        <taxon>Noviherbaspirillum</taxon>
    </lineage>
</organism>
<dbReference type="RefSeq" id="WP_245844634.1">
    <property type="nucleotide sequence ID" value="NZ_FZOT01000001.1"/>
</dbReference>